<dbReference type="SUPFAM" id="SSF56935">
    <property type="entry name" value="Porins"/>
    <property type="match status" value="1"/>
</dbReference>
<evidence type="ECO:0000256" key="5">
    <source>
        <dbReference type="ARBA" id="ARBA00023077"/>
    </source>
</evidence>
<dbReference type="InterPro" id="IPR039426">
    <property type="entry name" value="TonB-dep_rcpt-like"/>
</dbReference>
<accession>A0A448NSF6</accession>
<dbReference type="AlphaFoldDB" id="A0A448NSF6"/>
<evidence type="ECO:0000256" key="3">
    <source>
        <dbReference type="ARBA" id="ARBA00022452"/>
    </source>
</evidence>
<feature type="domain" description="TonB-dependent receptor-like beta-barrel" evidence="11">
    <location>
        <begin position="376"/>
        <end position="724"/>
    </location>
</feature>
<proteinExistence type="inferred from homology"/>
<feature type="domain" description="TonB-dependent receptor plug" evidence="12">
    <location>
        <begin position="46"/>
        <end position="153"/>
    </location>
</feature>
<keyword evidence="3 8" id="KW-1134">Transmembrane beta strand</keyword>
<evidence type="ECO:0000256" key="8">
    <source>
        <dbReference type="PROSITE-ProRule" id="PRU01360"/>
    </source>
</evidence>
<dbReference type="InterPro" id="IPR036942">
    <property type="entry name" value="Beta-barrel_TonB_sf"/>
</dbReference>
<evidence type="ECO:0000256" key="7">
    <source>
        <dbReference type="ARBA" id="ARBA00023237"/>
    </source>
</evidence>
<dbReference type="NCBIfam" id="TIGR04057">
    <property type="entry name" value="SusC_RagA_signa"/>
    <property type="match status" value="1"/>
</dbReference>
<dbReference type="RefSeq" id="WP_051803613.1">
    <property type="nucleotide sequence ID" value="NZ_FOIX01000001.1"/>
</dbReference>
<keyword evidence="10" id="KW-0732">Signal</keyword>
<keyword evidence="5 9" id="KW-0798">TonB box</keyword>
<dbReference type="NCBIfam" id="TIGR04056">
    <property type="entry name" value="OMP_RagA_SusC"/>
    <property type="match status" value="1"/>
</dbReference>
<dbReference type="Pfam" id="PF07715">
    <property type="entry name" value="Plug"/>
    <property type="match status" value="1"/>
</dbReference>
<comment type="subcellular location">
    <subcellularLocation>
        <location evidence="1 8">Cell outer membrane</location>
        <topology evidence="1 8">Multi-pass membrane protein</topology>
    </subcellularLocation>
</comment>
<feature type="chain" id="PRO_5019518706" evidence="10">
    <location>
        <begin position="22"/>
        <end position="1002"/>
    </location>
</feature>
<dbReference type="Gene3D" id="2.40.170.20">
    <property type="entry name" value="TonB-dependent receptor, beta-barrel domain"/>
    <property type="match status" value="1"/>
</dbReference>
<evidence type="ECO:0000256" key="1">
    <source>
        <dbReference type="ARBA" id="ARBA00004571"/>
    </source>
</evidence>
<organism evidence="13 14">
    <name type="scientific">Kaistella antarctica</name>
    <dbReference type="NCBI Taxonomy" id="266748"/>
    <lineage>
        <taxon>Bacteria</taxon>
        <taxon>Pseudomonadati</taxon>
        <taxon>Bacteroidota</taxon>
        <taxon>Flavobacteriia</taxon>
        <taxon>Flavobacteriales</taxon>
        <taxon>Weeksellaceae</taxon>
        <taxon>Chryseobacterium group</taxon>
        <taxon>Kaistella</taxon>
    </lineage>
</organism>
<reference evidence="13 14" key="1">
    <citation type="submission" date="2018-12" db="EMBL/GenBank/DDBJ databases">
        <authorList>
            <consortium name="Pathogen Informatics"/>
        </authorList>
    </citation>
    <scope>NUCLEOTIDE SEQUENCE [LARGE SCALE GENOMIC DNA]</scope>
    <source>
        <strain evidence="13 14">NCTC13489</strain>
    </source>
</reference>
<evidence type="ECO:0000259" key="12">
    <source>
        <dbReference type="Pfam" id="PF07715"/>
    </source>
</evidence>
<evidence type="ECO:0000313" key="13">
    <source>
        <dbReference type="EMBL" id="VEH99936.1"/>
    </source>
</evidence>
<dbReference type="FunFam" id="2.170.130.10:FF:000003">
    <property type="entry name" value="SusC/RagA family TonB-linked outer membrane protein"/>
    <property type="match status" value="1"/>
</dbReference>
<evidence type="ECO:0000256" key="2">
    <source>
        <dbReference type="ARBA" id="ARBA00022448"/>
    </source>
</evidence>
<dbReference type="Proteomes" id="UP000270036">
    <property type="component" value="Chromosome"/>
</dbReference>
<dbReference type="Gene3D" id="2.170.130.10">
    <property type="entry name" value="TonB-dependent receptor, plug domain"/>
    <property type="match status" value="1"/>
</dbReference>
<dbReference type="EMBL" id="LR134441">
    <property type="protein sequence ID" value="VEH99936.1"/>
    <property type="molecule type" value="Genomic_DNA"/>
</dbReference>
<dbReference type="GO" id="GO:0009279">
    <property type="term" value="C:cell outer membrane"/>
    <property type="evidence" value="ECO:0007669"/>
    <property type="project" value="UniProtKB-SubCell"/>
</dbReference>
<keyword evidence="2 8" id="KW-0813">Transport</keyword>
<dbReference type="InterPro" id="IPR023997">
    <property type="entry name" value="TonB-dep_OMP_SusC/RagA_CS"/>
</dbReference>
<dbReference type="KEGG" id="cant:NCTC13489_01868"/>
<protein>
    <submittedName>
        <fullName evidence="13">Outer membrane cobalamin receptor protein</fullName>
    </submittedName>
</protein>
<comment type="similarity">
    <text evidence="8 9">Belongs to the TonB-dependent receptor family.</text>
</comment>
<dbReference type="InterPro" id="IPR000531">
    <property type="entry name" value="Beta-barrel_TonB"/>
</dbReference>
<dbReference type="InterPro" id="IPR037066">
    <property type="entry name" value="Plug_dom_sf"/>
</dbReference>
<sequence length="1002" mass="110950">MNVKLRAISMAAVFFTGAVLVAQKRDTISTQDIDEVIVVGYSKVKKESYTGTASAVDQSSVDRKSVSTVTQALAGEVAGVRVINTSGQPGTDATIRIRGFGSVNGNRSPLYVLDGAPYTGNVSAISPDDIESMTILKDATATAIYGSRGANGVVLINTKKGRSNRSTIQFESKVGFNVNLLPRYDVLESPEEYIGLSWEALYNQGKFNGNANPTAYANARLFSSAGISPKYNMWGVPAANLIDPATKQVRPGTARKYNPENWEDYAFQPSIRTENNFNMSGGSDKTTYYAGIGYLKDEGYSINSGFERYTGRLNLSHQAKDWLKGDFNFGYSFSKAKNNGQSEDSGSVFWFVDNIPAIYPLFLRDNTGGIVADPIYGGNQYDYGVGRGFGALTNAIADATIDKDRRYKHEMNANLFLEATILPWLKFETRLAGQYYNNSRDLLNNPFYGSSASQGGSIFKSKTELFSWNFLQLLRANKSYGEHTIEALVAHESNYYEQKYMSASRSGLIDPDIPEFNNATVQNQAYSYINDYALESYFGQVTYDFANKYFLSLTGRRDGTSRFLNEKWDNFYSAGIGWMVSKENFFQNVDAIKTLKLKASYGTVGDQAGVGFYPGYNVYNPGNFMGDIATNFLRSGYPDLTWERANIFQTGIEFALLKSRAITGSVDYYNKKTDNLIFDSRIAPSTGNAIEKVNSGELINSGVEFTLNADIFRKENFKLSLGFNGEMLNNKLTKMPFDKSTGKDKVIDVSEASFGRVEGRSIYDYYMREYAGVNAQTGAAQWFVNFVDKNNNGTFDVGEQIASLYEYEQANPGASNILQGTTEVYAQATQKFLDKSAIPDIRGAFNLNAEFKGFFVAAQMLYSFGGYSYDGAYATLMQNGQIGGNNWHTDIRDRWQNPGDITNVPRLTSNRAGDTNYASLSSRFLTKSDYLVLNNVTVGYTVPKMLLANMGINTLQLSVSGDNLWINAKRDGFNPSTSETGSSNMYRYSPLSTITFGAKFNF</sequence>
<evidence type="ECO:0000256" key="6">
    <source>
        <dbReference type="ARBA" id="ARBA00023136"/>
    </source>
</evidence>
<keyword evidence="6 8" id="KW-0472">Membrane</keyword>
<keyword evidence="7 8" id="KW-0998">Cell outer membrane</keyword>
<feature type="signal peptide" evidence="10">
    <location>
        <begin position="1"/>
        <end position="21"/>
    </location>
</feature>
<keyword evidence="13" id="KW-0675">Receptor</keyword>
<keyword evidence="4 8" id="KW-0812">Transmembrane</keyword>
<dbReference type="Pfam" id="PF00593">
    <property type="entry name" value="TonB_dep_Rec_b-barrel"/>
    <property type="match status" value="1"/>
</dbReference>
<gene>
    <name evidence="13" type="ORF">NCTC13489_01868</name>
</gene>
<evidence type="ECO:0000313" key="14">
    <source>
        <dbReference type="Proteomes" id="UP000270036"/>
    </source>
</evidence>
<evidence type="ECO:0000256" key="10">
    <source>
        <dbReference type="SAM" id="SignalP"/>
    </source>
</evidence>
<dbReference type="InterPro" id="IPR023996">
    <property type="entry name" value="TonB-dep_OMP_SusC/RagA"/>
</dbReference>
<dbReference type="InterPro" id="IPR012910">
    <property type="entry name" value="Plug_dom"/>
</dbReference>
<name>A0A448NSF6_9FLAO</name>
<evidence type="ECO:0000256" key="9">
    <source>
        <dbReference type="RuleBase" id="RU003357"/>
    </source>
</evidence>
<dbReference type="OrthoDB" id="9768177at2"/>
<dbReference type="PROSITE" id="PS52016">
    <property type="entry name" value="TONB_DEPENDENT_REC_3"/>
    <property type="match status" value="1"/>
</dbReference>
<evidence type="ECO:0000259" key="11">
    <source>
        <dbReference type="Pfam" id="PF00593"/>
    </source>
</evidence>
<evidence type="ECO:0000256" key="4">
    <source>
        <dbReference type="ARBA" id="ARBA00022692"/>
    </source>
</evidence>